<dbReference type="EMBL" id="OB661980">
    <property type="protein sequence ID" value="CAD7229294.1"/>
    <property type="molecule type" value="Genomic_DNA"/>
</dbReference>
<protein>
    <submittedName>
        <fullName evidence="2">Uncharacterized protein</fullName>
    </submittedName>
</protein>
<dbReference type="PANTHER" id="PTHR22896:SF0">
    <property type="entry name" value="CYCLIN N-TERMINAL DOMAIN-CONTAINING PROTEIN"/>
    <property type="match status" value="1"/>
</dbReference>
<dbReference type="InterPro" id="IPR036915">
    <property type="entry name" value="Cyclin-like_sf"/>
</dbReference>
<proteinExistence type="predicted"/>
<sequence length="391" mass="43316">MQNSSHHQRRTISRRRLAAVNFLANISLDGSHRDTKLFLATDEASALNKKFKPVNNDPLQIENEKDRSSSPSANRNEEATSDFRQRGGSFRGKPRERSHTNSSSGGSVIVSAGLQRKKSRKENALSEDSLYPKKLALKWSTSLSHHVSLSHHHHPPTNAPRSVSFRASSSSIASSAAGYFQGDGNFVYACMGVPVVMMSVLSPDATRDRDKDLQRGVHAHDLHHLHCRKRHFSGLTSISDSASEEQEDAGEISYGALLQPRWVNTTLGGIHVVPSLLSANLSSSSQSSSEERSGGGELRCRQHTMAYNPNIFQSPEFTHGACLILAGKLNDFRGAELTTLLERTENTFRLQRKDLVKFEFEVLVALEFGLHVPVSDVVPHYQRLLFEPMPS</sequence>
<dbReference type="GO" id="GO:0051726">
    <property type="term" value="P:regulation of cell cycle"/>
    <property type="evidence" value="ECO:0007669"/>
    <property type="project" value="InterPro"/>
</dbReference>
<evidence type="ECO:0000313" key="2">
    <source>
        <dbReference type="EMBL" id="CAD7229294.1"/>
    </source>
</evidence>
<dbReference type="OrthoDB" id="5353095at2759"/>
<organism evidence="2">
    <name type="scientific">Cyprideis torosa</name>
    <dbReference type="NCBI Taxonomy" id="163714"/>
    <lineage>
        <taxon>Eukaryota</taxon>
        <taxon>Metazoa</taxon>
        <taxon>Ecdysozoa</taxon>
        <taxon>Arthropoda</taxon>
        <taxon>Crustacea</taxon>
        <taxon>Oligostraca</taxon>
        <taxon>Ostracoda</taxon>
        <taxon>Podocopa</taxon>
        <taxon>Podocopida</taxon>
        <taxon>Cytherocopina</taxon>
        <taxon>Cytheroidea</taxon>
        <taxon>Cytherideidae</taxon>
        <taxon>Cyprideis</taxon>
    </lineage>
</organism>
<dbReference type="SUPFAM" id="SSF47954">
    <property type="entry name" value="Cyclin-like"/>
    <property type="match status" value="1"/>
</dbReference>
<accession>A0A7R8WFA8</accession>
<feature type="compositionally biased region" description="Low complexity" evidence="1">
    <location>
        <begin position="102"/>
        <end position="111"/>
    </location>
</feature>
<dbReference type="PANTHER" id="PTHR22896">
    <property type="entry name" value="CDK5 AND ABL1 ENZYME SUBSTRATE 1"/>
    <property type="match status" value="1"/>
</dbReference>
<feature type="region of interest" description="Disordered" evidence="1">
    <location>
        <begin position="50"/>
        <end position="125"/>
    </location>
</feature>
<reference evidence="2" key="1">
    <citation type="submission" date="2020-11" db="EMBL/GenBank/DDBJ databases">
        <authorList>
            <person name="Tran Van P."/>
        </authorList>
    </citation>
    <scope>NUCLEOTIDE SEQUENCE</scope>
</reference>
<dbReference type="AlphaFoldDB" id="A0A7R8WFA8"/>
<evidence type="ECO:0000256" key="1">
    <source>
        <dbReference type="SAM" id="MobiDB-lite"/>
    </source>
</evidence>
<name>A0A7R8WFA8_9CRUS</name>
<dbReference type="InterPro" id="IPR012388">
    <property type="entry name" value="CABLES1/2"/>
</dbReference>
<feature type="compositionally biased region" description="Basic and acidic residues" evidence="1">
    <location>
        <begin position="75"/>
        <end position="85"/>
    </location>
</feature>
<gene>
    <name evidence="2" type="ORF">CTOB1V02_LOCUS7167</name>
</gene>